<dbReference type="GO" id="GO:0003855">
    <property type="term" value="F:3-dehydroquinate dehydratase activity"/>
    <property type="evidence" value="ECO:0007669"/>
    <property type="project" value="InterPro"/>
</dbReference>
<dbReference type="UniPathway" id="UPA00053">
    <property type="reaction ID" value="UER00087"/>
</dbReference>
<dbReference type="HAMAP" id="MF_00222">
    <property type="entry name" value="Shikimate_DH_AroE"/>
    <property type="match status" value="1"/>
</dbReference>
<evidence type="ECO:0000313" key="6">
    <source>
        <dbReference type="EMBL" id="SZX61681.1"/>
    </source>
</evidence>
<dbReference type="SUPFAM" id="SSF51735">
    <property type="entry name" value="NAD(P)-binding Rossmann-fold domains"/>
    <property type="match status" value="1"/>
</dbReference>
<dbReference type="EMBL" id="FNXT01000166">
    <property type="protein sequence ID" value="SZX61681.1"/>
    <property type="molecule type" value="Genomic_DNA"/>
</dbReference>
<dbReference type="InterPro" id="IPR046346">
    <property type="entry name" value="Aminoacid_DH-like_N_sf"/>
</dbReference>
<dbReference type="InterPro" id="IPR006151">
    <property type="entry name" value="Shikm_DH/Glu-tRNA_Rdtase"/>
</dbReference>
<dbReference type="SUPFAM" id="SSF53223">
    <property type="entry name" value="Aminoacid dehydrogenase-like, N-terminal domain"/>
    <property type="match status" value="1"/>
</dbReference>
<gene>
    <name evidence="6" type="ORF">BQ4739_LOCUS2183</name>
</gene>
<dbReference type="Gene3D" id="3.20.20.70">
    <property type="entry name" value="Aldolase class I"/>
    <property type="match status" value="1"/>
</dbReference>
<dbReference type="InterPro" id="IPR013785">
    <property type="entry name" value="Aldolase_TIM"/>
</dbReference>
<organism evidence="6 7">
    <name type="scientific">Tetradesmus obliquus</name>
    <name type="common">Green alga</name>
    <name type="synonym">Acutodesmus obliquus</name>
    <dbReference type="NCBI Taxonomy" id="3088"/>
    <lineage>
        <taxon>Eukaryota</taxon>
        <taxon>Viridiplantae</taxon>
        <taxon>Chlorophyta</taxon>
        <taxon>core chlorophytes</taxon>
        <taxon>Chlorophyceae</taxon>
        <taxon>CS clade</taxon>
        <taxon>Sphaeropleales</taxon>
        <taxon>Scenedesmaceae</taxon>
        <taxon>Tetradesmus</taxon>
    </lineage>
</organism>
<evidence type="ECO:0000259" key="5">
    <source>
        <dbReference type="Pfam" id="PF18317"/>
    </source>
</evidence>
<dbReference type="SUPFAM" id="SSF51569">
    <property type="entry name" value="Aldolase"/>
    <property type="match status" value="1"/>
</dbReference>
<keyword evidence="1" id="KW-0456">Lyase</keyword>
<dbReference type="InterPro" id="IPR001381">
    <property type="entry name" value="DHquinase_I"/>
</dbReference>
<dbReference type="Pfam" id="PF08501">
    <property type="entry name" value="Shikimate_dh_N"/>
    <property type="match status" value="1"/>
</dbReference>
<name>A0A383V933_TETOB</name>
<dbReference type="Gene3D" id="3.40.50.10860">
    <property type="entry name" value="Leucine Dehydrogenase, chain A, domain 1"/>
    <property type="match status" value="1"/>
</dbReference>
<dbReference type="InterPro" id="IPR041121">
    <property type="entry name" value="SDH_C"/>
</dbReference>
<dbReference type="Proteomes" id="UP000256970">
    <property type="component" value="Unassembled WGS sequence"/>
</dbReference>
<dbReference type="InterPro" id="IPR036291">
    <property type="entry name" value="NAD(P)-bd_dom_sf"/>
</dbReference>
<accession>A0A383V933</accession>
<dbReference type="HAMAP" id="MF_00214">
    <property type="entry name" value="AroD"/>
    <property type="match status" value="1"/>
</dbReference>
<dbReference type="Pfam" id="PF01488">
    <property type="entry name" value="Shikimate_DH"/>
    <property type="match status" value="1"/>
</dbReference>
<keyword evidence="7" id="KW-1185">Reference proteome</keyword>
<proteinExistence type="inferred from homology"/>
<evidence type="ECO:0000256" key="1">
    <source>
        <dbReference type="ARBA" id="ARBA00023239"/>
    </source>
</evidence>
<dbReference type="GO" id="GO:0019632">
    <property type="term" value="P:shikimate metabolic process"/>
    <property type="evidence" value="ECO:0007669"/>
    <property type="project" value="TreeGrafter"/>
</dbReference>
<feature type="domain" description="SDH C-terminal" evidence="5">
    <location>
        <begin position="508"/>
        <end position="539"/>
    </location>
</feature>
<dbReference type="GO" id="GO:0004764">
    <property type="term" value="F:shikimate 3-dehydrogenase (NADP+) activity"/>
    <property type="evidence" value="ECO:0007669"/>
    <property type="project" value="InterPro"/>
</dbReference>
<feature type="domain" description="Shikimate dehydrogenase substrate binding N-terminal" evidence="4">
    <location>
        <begin position="255"/>
        <end position="335"/>
    </location>
</feature>
<sequence>MVRAAAPAADVASDATPAAEKCLICTSITAASMDAFLQEIAEASATGVDIIELRLDFIKDFEPTKDLERLMAACSMPYIITYRPTWEGGNYEGPEPQRLATLKLAALKGAPYVDVEFKASALFFAGAGEVPVSTKVILSSHNFQETPPAAELHARAAAMREAGADIVKIATMANDISDAAVVLSLLQQKTGPTIALAMGERGQITRLLAAKYGGHLTFAALSDARASAPGQPTIAQLQQLYNFAQQGPGTQLFGIMGKPIHHSKSPLIHNTAFRHLGFDGVFVPLLVDDLPRFMDAFREHDFQGFSVTIPHKEAAHKAASSRDPVADQIGACNTLIRQADGSGYKGYNTDWIAAISAIERVLAAGSSDAAAATSSSSSSIEGQPSPLQGKTFLVVGAGGAGRALAFGAASRGATVLIANRNKARAEALAAAVPGGATVVDWEQLQAGAVSADVLANSTSVGMVPNVEETPVATAAVGNFKVVFDAVYTPRETRLLRDAAAAGCLLADGVAMFVGQAVEQLKLFTGTSQPPVQLMEDVVLGKVKVGSS</sequence>
<evidence type="ECO:0000259" key="4">
    <source>
        <dbReference type="Pfam" id="PF08501"/>
    </source>
</evidence>
<dbReference type="CDD" id="cd01065">
    <property type="entry name" value="NAD_bind_Shikimate_DH"/>
    <property type="match status" value="1"/>
</dbReference>
<dbReference type="GO" id="GO:0009423">
    <property type="term" value="P:chorismate biosynthetic process"/>
    <property type="evidence" value="ECO:0007669"/>
    <property type="project" value="UniProtKB-UniPathway"/>
</dbReference>
<dbReference type="FunFam" id="3.20.20.70:FF:000047">
    <property type="entry name" value="3-dehydroquinate dehydratase"/>
    <property type="match status" value="1"/>
</dbReference>
<dbReference type="PANTHER" id="PTHR21089:SF1">
    <property type="entry name" value="BIFUNCTIONAL 3-DEHYDROQUINATE DEHYDRATASE_SHIKIMATE DEHYDROGENASE, CHLOROPLASTIC"/>
    <property type="match status" value="1"/>
</dbReference>
<dbReference type="PANTHER" id="PTHR21089">
    <property type="entry name" value="SHIKIMATE DEHYDROGENASE"/>
    <property type="match status" value="1"/>
</dbReference>
<feature type="domain" description="Quinate/shikimate 5-dehydrogenase/glutamyl-tRNA reductase" evidence="3">
    <location>
        <begin position="386"/>
        <end position="459"/>
    </location>
</feature>
<dbReference type="InterPro" id="IPR013708">
    <property type="entry name" value="Shikimate_DH-bd_N"/>
</dbReference>
<dbReference type="Pfam" id="PF01487">
    <property type="entry name" value="DHquinase_I"/>
    <property type="match status" value="1"/>
</dbReference>
<dbReference type="STRING" id="3088.A0A383V933"/>
<keyword evidence="2" id="KW-0704">Schiff base</keyword>
<dbReference type="AlphaFoldDB" id="A0A383V933"/>
<dbReference type="NCBIfam" id="TIGR01093">
    <property type="entry name" value="aroD"/>
    <property type="match status" value="1"/>
</dbReference>
<dbReference type="InterPro" id="IPR022893">
    <property type="entry name" value="Shikimate_DH_fam"/>
</dbReference>
<evidence type="ECO:0000259" key="3">
    <source>
        <dbReference type="Pfam" id="PF01488"/>
    </source>
</evidence>
<dbReference type="Gene3D" id="3.40.50.720">
    <property type="entry name" value="NAD(P)-binding Rossmann-like Domain"/>
    <property type="match status" value="1"/>
</dbReference>
<dbReference type="CDD" id="cd00502">
    <property type="entry name" value="DHQase_I"/>
    <property type="match status" value="1"/>
</dbReference>
<evidence type="ECO:0000313" key="7">
    <source>
        <dbReference type="Proteomes" id="UP000256970"/>
    </source>
</evidence>
<evidence type="ECO:0000256" key="2">
    <source>
        <dbReference type="ARBA" id="ARBA00023270"/>
    </source>
</evidence>
<protein>
    <submittedName>
        <fullName evidence="6">Uncharacterized protein</fullName>
    </submittedName>
</protein>
<dbReference type="Pfam" id="PF18317">
    <property type="entry name" value="SDH_C"/>
    <property type="match status" value="1"/>
</dbReference>
<reference evidence="6 7" key="1">
    <citation type="submission" date="2016-10" db="EMBL/GenBank/DDBJ databases">
        <authorList>
            <person name="Cai Z."/>
        </authorList>
    </citation>
    <scope>NUCLEOTIDE SEQUENCE [LARGE SCALE GENOMIC DNA]</scope>
</reference>